<dbReference type="AlphaFoldDB" id="I3EEV9"/>
<accession>I3EEV9</accession>
<gene>
    <name evidence="1" type="ORF">NEQG_01828</name>
</gene>
<dbReference type="HOGENOM" id="CLU_3125456_0_0_1"/>
<organism evidence="1 2">
    <name type="scientific">Nematocida parisii (strain ERTm3)</name>
    <name type="common">Nematode killer fungus</name>
    <dbReference type="NCBI Taxonomy" id="935791"/>
    <lineage>
        <taxon>Eukaryota</taxon>
        <taxon>Fungi</taxon>
        <taxon>Fungi incertae sedis</taxon>
        <taxon>Microsporidia</taxon>
        <taxon>Nematocida</taxon>
    </lineage>
</organism>
<name>I3EEV9_NEMP3</name>
<reference evidence="1" key="1">
    <citation type="submission" date="2011-01" db="EMBL/GenBank/DDBJ databases">
        <title>The Genome Sequence of Nematocida parisii strain ERTm3.</title>
        <authorList>
            <consortium name="The Broad Institute Genome Sequencing Platform"/>
            <consortium name="The Broad Institute Genome Sequencing Center for Infectious Disease"/>
            <person name="Cuomo C."/>
            <person name="Troemel E."/>
            <person name="Young S.K."/>
            <person name="Zeng Q."/>
            <person name="Gargeya S."/>
            <person name="Fitzgerald M."/>
            <person name="Haas B."/>
            <person name="Abouelleil A."/>
            <person name="Alvarado L."/>
            <person name="Arachchi H.M."/>
            <person name="Berlin A."/>
            <person name="Chapman S.B."/>
            <person name="Gearin G."/>
            <person name="Goldberg J."/>
            <person name="Griggs A."/>
            <person name="Gujja S."/>
            <person name="Hansen M."/>
            <person name="Heiman D."/>
            <person name="Howarth C."/>
            <person name="Larimer J."/>
            <person name="Lui A."/>
            <person name="MacDonald P.J.P."/>
            <person name="McCowen C."/>
            <person name="Montmayeur A."/>
            <person name="Murphy C."/>
            <person name="Neiman D."/>
            <person name="Pearson M."/>
            <person name="Priest M."/>
            <person name="Roberts A."/>
            <person name="Saif S."/>
            <person name="Shea T."/>
            <person name="Sisk P."/>
            <person name="Stolte C."/>
            <person name="Sykes S."/>
            <person name="Wortman J."/>
            <person name="Nusbaum C."/>
            <person name="Birren B."/>
        </authorList>
    </citation>
    <scope>NUCLEOTIDE SEQUENCE</scope>
    <source>
        <strain evidence="1">ERTm3</strain>
    </source>
</reference>
<evidence type="ECO:0000313" key="1">
    <source>
        <dbReference type="EMBL" id="EIJ87756.1"/>
    </source>
</evidence>
<sequence>MTFSNDSDNKLTAKKLHQNFLWSVNATIQKEKLLKMSDVQAGKRHLFLFQ</sequence>
<dbReference type="EMBL" id="GL870880">
    <property type="protein sequence ID" value="EIJ87756.1"/>
    <property type="molecule type" value="Genomic_DNA"/>
</dbReference>
<proteinExistence type="predicted"/>
<evidence type="ECO:0000313" key="2">
    <source>
        <dbReference type="Proteomes" id="UP000002872"/>
    </source>
</evidence>
<dbReference type="Proteomes" id="UP000002872">
    <property type="component" value="Unassembled WGS sequence"/>
</dbReference>
<keyword evidence="2" id="KW-1185">Reference proteome</keyword>
<dbReference type="VEuPathDB" id="MicrosporidiaDB:NEQG_01828"/>
<protein>
    <submittedName>
        <fullName evidence="1">Uncharacterized protein</fullName>
    </submittedName>
</protein>
<dbReference type="InParanoid" id="I3EEV9"/>